<evidence type="ECO:0000256" key="1">
    <source>
        <dbReference type="ARBA" id="ARBA00012202"/>
    </source>
</evidence>
<dbReference type="PANTHER" id="PTHR11920">
    <property type="entry name" value="GUANYLYL CYCLASE"/>
    <property type="match status" value="1"/>
</dbReference>
<feature type="transmembrane region" description="Helical" evidence="6">
    <location>
        <begin position="899"/>
        <end position="923"/>
    </location>
</feature>
<dbReference type="InterPro" id="IPR001245">
    <property type="entry name" value="Ser-Thr/Tyr_kinase_cat_dom"/>
</dbReference>
<dbReference type="SUPFAM" id="SSF56112">
    <property type="entry name" value="Protein kinase-like (PK-like)"/>
    <property type="match status" value="1"/>
</dbReference>
<dbReference type="InterPro" id="IPR000719">
    <property type="entry name" value="Prot_kinase_dom"/>
</dbReference>
<keyword evidence="6" id="KW-0812">Transmembrane</keyword>
<dbReference type="PROSITE" id="PS50011">
    <property type="entry name" value="PROTEIN_KINASE_DOM"/>
    <property type="match status" value="1"/>
</dbReference>
<feature type="non-terminal residue" evidence="8">
    <location>
        <position position="1"/>
    </location>
</feature>
<comment type="caution">
    <text evidence="8">The sequence shown here is derived from an EMBL/GenBank/DDBJ whole genome shotgun (WGS) entry which is preliminary data.</text>
</comment>
<dbReference type="GO" id="GO:0004383">
    <property type="term" value="F:guanylate cyclase activity"/>
    <property type="evidence" value="ECO:0007669"/>
    <property type="project" value="UniProtKB-EC"/>
</dbReference>
<evidence type="ECO:0000256" key="2">
    <source>
        <dbReference type="ARBA" id="ARBA00022741"/>
    </source>
</evidence>
<dbReference type="InterPro" id="IPR028082">
    <property type="entry name" value="Peripla_BP_I"/>
</dbReference>
<evidence type="ECO:0000256" key="5">
    <source>
        <dbReference type="SAM" id="MobiDB-lite"/>
    </source>
</evidence>
<dbReference type="GO" id="GO:0005524">
    <property type="term" value="F:ATP binding"/>
    <property type="evidence" value="ECO:0007669"/>
    <property type="project" value="InterPro"/>
</dbReference>
<dbReference type="CDD" id="cd00082">
    <property type="entry name" value="HisKA"/>
    <property type="match status" value="1"/>
</dbReference>
<keyword evidence="6" id="KW-0472">Membrane</keyword>
<dbReference type="InterPro" id="IPR025997">
    <property type="entry name" value="SBP_2_dom"/>
</dbReference>
<evidence type="ECO:0000313" key="9">
    <source>
        <dbReference type="Proteomes" id="UP000738359"/>
    </source>
</evidence>
<evidence type="ECO:0000313" key="8">
    <source>
        <dbReference type="EMBL" id="KAF9950362.1"/>
    </source>
</evidence>
<dbReference type="InterPro" id="IPR003661">
    <property type="entry name" value="HisK_dim/P_dom"/>
</dbReference>
<dbReference type="InterPro" id="IPR011009">
    <property type="entry name" value="Kinase-like_dom_sf"/>
</dbReference>
<dbReference type="InterPro" id="IPR036097">
    <property type="entry name" value="HisK_dim/P_sf"/>
</dbReference>
<dbReference type="EMBL" id="JAAAHY010001310">
    <property type="protein sequence ID" value="KAF9950362.1"/>
    <property type="molecule type" value="Genomic_DNA"/>
</dbReference>
<keyword evidence="8" id="KW-0675">Receptor</keyword>
<dbReference type="GO" id="GO:0000155">
    <property type="term" value="F:phosphorelay sensor kinase activity"/>
    <property type="evidence" value="ECO:0007669"/>
    <property type="project" value="InterPro"/>
</dbReference>
<evidence type="ECO:0000256" key="6">
    <source>
        <dbReference type="SAM" id="Phobius"/>
    </source>
</evidence>
<feature type="transmembrane region" description="Helical" evidence="6">
    <location>
        <begin position="48"/>
        <end position="71"/>
    </location>
</feature>
<dbReference type="Pfam" id="PF13407">
    <property type="entry name" value="Peripla_BP_4"/>
    <property type="match status" value="1"/>
</dbReference>
<evidence type="ECO:0000256" key="4">
    <source>
        <dbReference type="ARBA" id="ARBA00023293"/>
    </source>
</evidence>
<feature type="region of interest" description="Disordered" evidence="5">
    <location>
        <begin position="1274"/>
        <end position="1326"/>
    </location>
</feature>
<dbReference type="Proteomes" id="UP000738359">
    <property type="component" value="Unassembled WGS sequence"/>
</dbReference>
<keyword evidence="3" id="KW-0456">Lyase</keyword>
<dbReference type="SMART" id="SM01411">
    <property type="entry name" value="Ephrin_rec_like"/>
    <property type="match status" value="1"/>
</dbReference>
<dbReference type="OrthoDB" id="60033at2759"/>
<dbReference type="GO" id="GO:0007168">
    <property type="term" value="P:receptor guanylyl cyclase signaling pathway"/>
    <property type="evidence" value="ECO:0007669"/>
    <property type="project" value="TreeGrafter"/>
</dbReference>
<dbReference type="Gene3D" id="3.40.50.2300">
    <property type="match status" value="2"/>
</dbReference>
<dbReference type="Gene3D" id="1.10.287.130">
    <property type="match status" value="1"/>
</dbReference>
<organism evidence="8 9">
    <name type="scientific">Mortierella alpina</name>
    <name type="common">Oleaginous fungus</name>
    <name type="synonym">Mortierella renispora</name>
    <dbReference type="NCBI Taxonomy" id="64518"/>
    <lineage>
        <taxon>Eukaryota</taxon>
        <taxon>Fungi</taxon>
        <taxon>Fungi incertae sedis</taxon>
        <taxon>Mucoromycota</taxon>
        <taxon>Mortierellomycotina</taxon>
        <taxon>Mortierellomycetes</taxon>
        <taxon>Mortierellales</taxon>
        <taxon>Mortierellaceae</taxon>
        <taxon>Mortierella</taxon>
    </lineage>
</organism>
<keyword evidence="6" id="KW-1133">Transmembrane helix</keyword>
<dbReference type="GO" id="GO:0005886">
    <property type="term" value="C:plasma membrane"/>
    <property type="evidence" value="ECO:0007669"/>
    <property type="project" value="TreeGrafter"/>
</dbReference>
<dbReference type="Gene3D" id="2.10.50.10">
    <property type="entry name" value="Tumor Necrosis Factor Receptor, subunit A, domain 2"/>
    <property type="match status" value="1"/>
</dbReference>
<keyword evidence="2" id="KW-0547">Nucleotide-binding</keyword>
<feature type="domain" description="Protein kinase" evidence="7">
    <location>
        <begin position="1049"/>
        <end position="1460"/>
    </location>
</feature>
<accession>A0A9P6LXM5</accession>
<dbReference type="InterPro" id="IPR050401">
    <property type="entry name" value="Cyclic_nucleotide_synthase"/>
</dbReference>
<dbReference type="PANTHER" id="PTHR11920:SF501">
    <property type="entry name" value="GUANYLATE CYCLASE 32E"/>
    <property type="match status" value="1"/>
</dbReference>
<keyword evidence="9" id="KW-1185">Reference proteome</keyword>
<reference evidence="8" key="1">
    <citation type="journal article" date="2020" name="Fungal Divers.">
        <title>Resolving the Mortierellaceae phylogeny through synthesis of multi-gene phylogenetics and phylogenomics.</title>
        <authorList>
            <person name="Vandepol N."/>
            <person name="Liber J."/>
            <person name="Desiro A."/>
            <person name="Na H."/>
            <person name="Kennedy M."/>
            <person name="Barry K."/>
            <person name="Grigoriev I.V."/>
            <person name="Miller A.N."/>
            <person name="O'Donnell K."/>
            <person name="Stajich J.E."/>
            <person name="Bonito G."/>
        </authorList>
    </citation>
    <scope>NUCLEOTIDE SEQUENCE</scope>
    <source>
        <strain evidence="8">CK1249</strain>
    </source>
</reference>
<dbReference type="SUPFAM" id="SSF47384">
    <property type="entry name" value="Homodimeric domain of signal transducing histidine kinase"/>
    <property type="match status" value="1"/>
</dbReference>
<dbReference type="Pfam" id="PF07714">
    <property type="entry name" value="PK_Tyr_Ser-Thr"/>
    <property type="match status" value="1"/>
</dbReference>
<feature type="compositionally biased region" description="Basic and acidic residues" evidence="5">
    <location>
        <begin position="1239"/>
        <end position="1258"/>
    </location>
</feature>
<dbReference type="SUPFAM" id="SSF53822">
    <property type="entry name" value="Periplasmic binding protein-like I"/>
    <property type="match status" value="1"/>
</dbReference>
<sequence>MKNVKDVLALGTTRSSGQQHGYQSTASTQRKLWTGFGTRNSKHSPISLIFTLALVLMLPLALLNSVAAVPLQGSSNRAIRQRAVEIGILLNKDGQSNAVAMNLSSLPACAPGSMTGFNGRRSEVNHDGPIRIAGINHGINPFWEGPRAGAMDAANLTGVELDWLAPRNGTFSSQYMATQITDAADSGQYDGLFLTIPNSEIASAVIQVQREHPGLPIVVMNVGQQSAKQLNVMAVLQDEIAAGEMIGNALLDKGARDFVCLSAARNVQSLVDRCSGVLKAFQSRGRKVPETIANSKTLIVGPSDIDTEVNFQTVMTYLDLHPTVDSIVSMSLVVTRLAMNVSSNRTAADVPGRTGSLWIGTFDVNDLVVTGIKSGAIAAAISQTPYLQGALSVFELYLQIATKQKLAQDYLWTGPALLDIRNIEAEYALERSSSFFEFIRQKKTAVVLNRNQPLEHTRWNEALGGLADAAALLGFDTVSATSIAEVERLAGQQGAGNGSVTALADGATQYGPYTGIQGVVVSLADKQQYEELLSNTVIGPNLPVLGLGTVSNWTAVPERAVFLGPGDNLIGSVFATQILSSGFAVPLCLVEEDGPFWQAQYCTQLHALLTQIYGVAKVGHLEDMMVAIPTNTSDLTFNDTANSRLNVGSRHTNPILRAFSPEAALAFDSILCTSLPLYSIVDKLYPYLKKARAFAAAAAVTTPTSLDFASTDFPPSFSKAVPDPTTPGVFVIGMSPKALYSMAHNQQVTAIMDPQQYIQGFHAILSLTFRMMYPNRAKILNQFLSTGPVPVSHACEPGSYYSSDLGIGEDPSYRASLASTVLAEGTENYRTMLCVDTNNQIRIQSMCTRCAAGKYSNETDATQCLSCPSGYGTSGLGQQQCLVCTGDICGPSSKMTVPMILLAVLVPLAVVLAGTAAIVGFWVRRKKSINIKKLNDDSWQLDLGKLLHSGIGGDSGASHMGGGGRRSGGGGGGGGASGIILPAIAVGSAPPPSYVMGRTSASTPSSGAVSRVNVAEIEEISHPSAVIVRSASDPLQPVIARSATSSNYTKAHNQALSGSHCSFVMNRGSSVVGTWRSMPVHIKKIGSKKVVVNCDLRKEIFNMRELRHPKLVEFIGVCTAPPNICIVTEYVPKGTLASVLANMDHKFTWLFKFSFMQDLCRGMEFLHMSKIGFHGRLTSMNCLISSRWELKISGYGLDGLYSSQKDAIVPSSSLPQIPVASLQPSSGPRNVTRAWGSTDPERSSLEHHPHAQHHDHETPQDMVDLEVAQKLMSLGHGEDLEHGTSTRIRKLSGMQNRSSYSSRYSTHTPPQNTTSNISGVSDPTEHSGIDLDTDTLPLLWAAPECLALNKGDEYEAFGSQRGDLYSAGIIFNEILTRRLPYSDSFADQVSILDLVREQDFRPTLMDEDDPSLLPEDRENIKQMNILIHLCLSKEPTTRPHFTAILARINDINPHKSSDFISSMAAMLEKYGNDMEELVWDRTRNLQTRTVELEEERARTHRLLVDLQKAKEGAEAAATAKSNFLANMSHEIRTPMNAVIGMSRILLDSKLNPELAECAETIESAGNQLMT</sequence>
<dbReference type="GO" id="GO:0001653">
    <property type="term" value="F:peptide receptor activity"/>
    <property type="evidence" value="ECO:0007669"/>
    <property type="project" value="TreeGrafter"/>
</dbReference>
<proteinExistence type="predicted"/>
<feature type="region of interest" description="Disordered" evidence="5">
    <location>
        <begin position="1219"/>
        <end position="1258"/>
    </location>
</feature>
<dbReference type="InterPro" id="IPR009030">
    <property type="entry name" value="Growth_fac_rcpt_cys_sf"/>
</dbReference>
<keyword evidence="4" id="KW-0141">cGMP biosynthesis</keyword>
<dbReference type="SMART" id="SM00388">
    <property type="entry name" value="HisKA"/>
    <property type="match status" value="1"/>
</dbReference>
<feature type="compositionally biased region" description="Polar residues" evidence="5">
    <location>
        <begin position="1306"/>
        <end position="1321"/>
    </location>
</feature>
<evidence type="ECO:0000259" key="7">
    <source>
        <dbReference type="PROSITE" id="PS50011"/>
    </source>
</evidence>
<dbReference type="EC" id="4.6.1.2" evidence="1"/>
<dbReference type="GO" id="GO:0004016">
    <property type="term" value="F:adenylate cyclase activity"/>
    <property type="evidence" value="ECO:0007669"/>
    <property type="project" value="TreeGrafter"/>
</dbReference>
<protein>
    <recommendedName>
        <fullName evidence="1">guanylate cyclase</fullName>
        <ecNumber evidence="1">4.6.1.2</ecNumber>
    </recommendedName>
</protein>
<dbReference type="Pfam" id="PF00512">
    <property type="entry name" value="HisKA"/>
    <property type="match status" value="1"/>
</dbReference>
<name>A0A9P6LXM5_MORAP</name>
<dbReference type="Gene3D" id="1.10.510.10">
    <property type="entry name" value="Transferase(Phosphotransferase) domain 1"/>
    <property type="match status" value="2"/>
</dbReference>
<dbReference type="SUPFAM" id="SSF57184">
    <property type="entry name" value="Growth factor receptor domain"/>
    <property type="match status" value="1"/>
</dbReference>
<evidence type="ECO:0000256" key="3">
    <source>
        <dbReference type="ARBA" id="ARBA00023239"/>
    </source>
</evidence>
<gene>
    <name evidence="8" type="primary">GCY-13</name>
    <name evidence="8" type="ORF">BGZ70_001413</name>
</gene>